<dbReference type="CDD" id="cd00268">
    <property type="entry name" value="DEADc"/>
    <property type="match status" value="1"/>
</dbReference>
<dbReference type="AlphaFoldDB" id="A0A4T9TC37"/>
<accession>A0A4T9TC37</accession>
<dbReference type="SMART" id="SM00490">
    <property type="entry name" value="HELICc"/>
    <property type="match status" value="1"/>
</dbReference>
<evidence type="ECO:0000259" key="9">
    <source>
        <dbReference type="PROSITE" id="PS51192"/>
    </source>
</evidence>
<evidence type="ECO:0000256" key="4">
    <source>
        <dbReference type="ARBA" id="ARBA00022840"/>
    </source>
</evidence>
<dbReference type="GO" id="GO:0005524">
    <property type="term" value="F:ATP binding"/>
    <property type="evidence" value="ECO:0007669"/>
    <property type="project" value="UniProtKB-KW"/>
</dbReference>
<evidence type="ECO:0000259" key="10">
    <source>
        <dbReference type="PROSITE" id="PS51194"/>
    </source>
</evidence>
<sequence>MTSFSELGLSKPVMNAVASLGYQEPTPVQQRAIPLVLQGRDIVAAAKTGTGKTAAFALPSMDGLPRAKGGKGPAMLVVTPTRELAAQIAEVCQVVAKHTNLRVFSVVGGVSYNPQIAQLRRGVDVLIATPGRLVDLMQQSAVNLADVRVLVLDEADRMLDMGFLPSVRKVVAATPQSRQTLLFSATIDDSVMGQVGNLLKEPQFVEIAHKGETADTVDQYLVRIPQLAKPALLKAVLEEKGGSRIIVFARTRHRADAVCRRLKKAGFSAEAIHSDRSQNQRQRALANFADGKTDVIVATDVLARGIDVDQVNYVVNYDLPHEPEDYVHRIGRTGRAGCTGWAVSFVSPENEIDLRAIQKLIGQQLPELPLPGFDRDGAVAEAEAKTAAREASKDPDIVAAKKEMAKKARRKNRAKARDEAEREARAEAAEKKAPAKLQLPRGPKKPKTTGGQKRERGASKAAAAGRKAKGVATAGRPDMRPGRAHRAAQAQARKRSR</sequence>
<comment type="similarity">
    <text evidence="5 7">Belongs to the DEAD box helicase family.</text>
</comment>
<dbReference type="InterPro" id="IPR050079">
    <property type="entry name" value="DEAD_box_RNA_helicase"/>
</dbReference>
<evidence type="ECO:0000256" key="5">
    <source>
        <dbReference type="ARBA" id="ARBA00038437"/>
    </source>
</evidence>
<dbReference type="PROSITE" id="PS51192">
    <property type="entry name" value="HELICASE_ATP_BIND_1"/>
    <property type="match status" value="1"/>
</dbReference>
<dbReference type="Pfam" id="PF00271">
    <property type="entry name" value="Helicase_C"/>
    <property type="match status" value="1"/>
</dbReference>
<keyword evidence="13" id="KW-1185">Reference proteome</keyword>
<feature type="compositionally biased region" description="Low complexity" evidence="8">
    <location>
        <begin position="459"/>
        <end position="476"/>
    </location>
</feature>
<dbReference type="PANTHER" id="PTHR47959">
    <property type="entry name" value="ATP-DEPENDENT RNA HELICASE RHLE-RELATED"/>
    <property type="match status" value="1"/>
</dbReference>
<dbReference type="Proteomes" id="UP000309454">
    <property type="component" value="Unassembled WGS sequence"/>
</dbReference>
<evidence type="ECO:0000256" key="2">
    <source>
        <dbReference type="ARBA" id="ARBA00022801"/>
    </source>
</evidence>
<dbReference type="InterPro" id="IPR014001">
    <property type="entry name" value="Helicase_ATP-bd"/>
</dbReference>
<evidence type="ECO:0000256" key="7">
    <source>
        <dbReference type="RuleBase" id="RU000492"/>
    </source>
</evidence>
<feature type="compositionally biased region" description="Basic and acidic residues" evidence="8">
    <location>
        <begin position="415"/>
        <end position="433"/>
    </location>
</feature>
<evidence type="ECO:0000256" key="8">
    <source>
        <dbReference type="SAM" id="MobiDB-lite"/>
    </source>
</evidence>
<dbReference type="GO" id="GO:0003724">
    <property type="term" value="F:RNA helicase activity"/>
    <property type="evidence" value="ECO:0007669"/>
    <property type="project" value="InterPro"/>
</dbReference>
<keyword evidence="1 7" id="KW-0547">Nucleotide-binding</keyword>
<dbReference type="EMBL" id="SSTM01000011">
    <property type="protein sequence ID" value="TJW09449.1"/>
    <property type="molecule type" value="Genomic_DNA"/>
</dbReference>
<evidence type="ECO:0000256" key="1">
    <source>
        <dbReference type="ARBA" id="ARBA00022741"/>
    </source>
</evidence>
<comment type="caution">
    <text evidence="12">The sequence shown here is derived from an EMBL/GenBank/DDBJ whole genome shotgun (WGS) entry which is preliminary data.</text>
</comment>
<dbReference type="Pfam" id="PF00270">
    <property type="entry name" value="DEAD"/>
    <property type="match status" value="1"/>
</dbReference>
<feature type="region of interest" description="Disordered" evidence="8">
    <location>
        <begin position="384"/>
        <end position="497"/>
    </location>
</feature>
<dbReference type="PROSITE" id="PS51194">
    <property type="entry name" value="HELICASE_CTER"/>
    <property type="match status" value="1"/>
</dbReference>
<dbReference type="OrthoDB" id="9805696at2"/>
<dbReference type="PROSITE" id="PS00039">
    <property type="entry name" value="DEAD_ATP_HELICASE"/>
    <property type="match status" value="1"/>
</dbReference>
<dbReference type="RefSeq" id="WP_136846241.1">
    <property type="nucleotide sequence ID" value="NZ_CANSOV010000071.1"/>
</dbReference>
<evidence type="ECO:0000256" key="6">
    <source>
        <dbReference type="PROSITE-ProRule" id="PRU00552"/>
    </source>
</evidence>
<keyword evidence="3 7" id="KW-0347">Helicase</keyword>
<dbReference type="Gene3D" id="3.40.50.300">
    <property type="entry name" value="P-loop containing nucleotide triphosphate hydrolases"/>
    <property type="match status" value="2"/>
</dbReference>
<dbReference type="InterPro" id="IPR044742">
    <property type="entry name" value="DEAD/DEAH_RhlB"/>
</dbReference>
<feature type="compositionally biased region" description="Basic and acidic residues" evidence="8">
    <location>
        <begin position="384"/>
        <end position="406"/>
    </location>
</feature>
<protein>
    <submittedName>
        <fullName evidence="12">DEAD/DEAH box helicase</fullName>
    </submittedName>
</protein>
<keyword evidence="4 7" id="KW-0067">ATP-binding</keyword>
<dbReference type="PANTHER" id="PTHR47959:SF13">
    <property type="entry name" value="ATP-DEPENDENT RNA HELICASE RHLE"/>
    <property type="match status" value="1"/>
</dbReference>
<dbReference type="InterPro" id="IPR014014">
    <property type="entry name" value="RNA_helicase_DEAD_Q_motif"/>
</dbReference>
<dbReference type="SUPFAM" id="SSF52540">
    <property type="entry name" value="P-loop containing nucleoside triphosphate hydrolases"/>
    <property type="match status" value="1"/>
</dbReference>
<dbReference type="CDD" id="cd18787">
    <property type="entry name" value="SF2_C_DEAD"/>
    <property type="match status" value="1"/>
</dbReference>
<evidence type="ECO:0000259" key="11">
    <source>
        <dbReference type="PROSITE" id="PS51195"/>
    </source>
</evidence>
<feature type="compositionally biased region" description="Basic residues" evidence="8">
    <location>
        <begin position="482"/>
        <end position="497"/>
    </location>
</feature>
<gene>
    <name evidence="12" type="ORF">E5982_09565</name>
</gene>
<organism evidence="12 13">
    <name type="scientific">Parvibacter caecicola</name>
    <dbReference type="NCBI Taxonomy" id="747645"/>
    <lineage>
        <taxon>Bacteria</taxon>
        <taxon>Bacillati</taxon>
        <taxon>Actinomycetota</taxon>
        <taxon>Coriobacteriia</taxon>
        <taxon>Coriobacteriales</taxon>
        <taxon>Coriobacteriaceae</taxon>
        <taxon>Parvibacter</taxon>
    </lineage>
</organism>
<reference evidence="12 13" key="1">
    <citation type="submission" date="2019-04" db="EMBL/GenBank/DDBJ databases">
        <title>Microbes associate with the intestines of laboratory mice.</title>
        <authorList>
            <person name="Navarre W."/>
            <person name="Wong E."/>
            <person name="Huang K.C."/>
            <person name="Tropini C."/>
            <person name="Ng K."/>
            <person name="Yu B."/>
        </authorList>
    </citation>
    <scope>NUCLEOTIDE SEQUENCE [LARGE SCALE GENOMIC DNA]</scope>
    <source>
        <strain evidence="12 13">NM48_B13</strain>
    </source>
</reference>
<dbReference type="SMART" id="SM00487">
    <property type="entry name" value="DEXDc"/>
    <property type="match status" value="1"/>
</dbReference>
<dbReference type="InterPro" id="IPR027417">
    <property type="entry name" value="P-loop_NTPase"/>
</dbReference>
<name>A0A4T9TC37_9ACTN</name>
<dbReference type="PROSITE" id="PS51195">
    <property type="entry name" value="Q_MOTIF"/>
    <property type="match status" value="1"/>
</dbReference>
<evidence type="ECO:0000313" key="12">
    <source>
        <dbReference type="EMBL" id="TJW09449.1"/>
    </source>
</evidence>
<dbReference type="GO" id="GO:0003676">
    <property type="term" value="F:nucleic acid binding"/>
    <property type="evidence" value="ECO:0007669"/>
    <property type="project" value="InterPro"/>
</dbReference>
<feature type="domain" description="Helicase C-terminal" evidence="10">
    <location>
        <begin position="216"/>
        <end position="376"/>
    </location>
</feature>
<dbReference type="GO" id="GO:0005829">
    <property type="term" value="C:cytosol"/>
    <property type="evidence" value="ECO:0007669"/>
    <property type="project" value="TreeGrafter"/>
</dbReference>
<dbReference type="InterPro" id="IPR011545">
    <property type="entry name" value="DEAD/DEAH_box_helicase_dom"/>
</dbReference>
<evidence type="ECO:0000256" key="3">
    <source>
        <dbReference type="ARBA" id="ARBA00022806"/>
    </source>
</evidence>
<dbReference type="InterPro" id="IPR001650">
    <property type="entry name" value="Helicase_C-like"/>
</dbReference>
<dbReference type="GO" id="GO:0016787">
    <property type="term" value="F:hydrolase activity"/>
    <property type="evidence" value="ECO:0007669"/>
    <property type="project" value="UniProtKB-KW"/>
</dbReference>
<feature type="domain" description="Helicase ATP-binding" evidence="9">
    <location>
        <begin position="33"/>
        <end position="205"/>
    </location>
</feature>
<proteinExistence type="inferred from homology"/>
<evidence type="ECO:0000313" key="13">
    <source>
        <dbReference type="Proteomes" id="UP000309454"/>
    </source>
</evidence>
<feature type="short sequence motif" description="Q motif" evidence="6">
    <location>
        <begin position="2"/>
        <end position="30"/>
    </location>
</feature>
<feature type="domain" description="DEAD-box RNA helicase Q" evidence="11">
    <location>
        <begin position="2"/>
        <end position="30"/>
    </location>
</feature>
<dbReference type="InterPro" id="IPR000629">
    <property type="entry name" value="RNA-helicase_DEAD-box_CS"/>
</dbReference>
<keyword evidence="2 7" id="KW-0378">Hydrolase</keyword>